<gene>
    <name evidence="3" type="primary">Contig270.g309</name>
    <name evidence="3" type="ORF">STYLEM_7801</name>
</gene>
<feature type="region of interest" description="Disordered" evidence="1">
    <location>
        <begin position="947"/>
        <end position="1182"/>
    </location>
</feature>
<dbReference type="InterPro" id="IPR029063">
    <property type="entry name" value="SAM-dependent_MTases_sf"/>
</dbReference>
<dbReference type="PANTHER" id="PTHR43591">
    <property type="entry name" value="METHYLTRANSFERASE"/>
    <property type="match status" value="1"/>
</dbReference>
<feature type="compositionally biased region" description="Basic and acidic residues" evidence="1">
    <location>
        <begin position="386"/>
        <end position="400"/>
    </location>
</feature>
<feature type="domain" description="Methyltransferase type 11" evidence="2">
    <location>
        <begin position="150"/>
        <end position="204"/>
    </location>
</feature>
<dbReference type="OrthoDB" id="284858at2759"/>
<name>A0A078AB31_STYLE</name>
<dbReference type="GO" id="GO:0008757">
    <property type="term" value="F:S-adenosylmethionine-dependent methyltransferase activity"/>
    <property type="evidence" value="ECO:0007669"/>
    <property type="project" value="InterPro"/>
</dbReference>
<feature type="compositionally biased region" description="Low complexity" evidence="1">
    <location>
        <begin position="999"/>
        <end position="1014"/>
    </location>
</feature>
<feature type="compositionally biased region" description="Polar residues" evidence="1">
    <location>
        <begin position="961"/>
        <end position="975"/>
    </location>
</feature>
<proteinExistence type="predicted"/>
<dbReference type="InParanoid" id="A0A078AB31"/>
<feature type="region of interest" description="Disordered" evidence="1">
    <location>
        <begin position="855"/>
        <end position="882"/>
    </location>
</feature>
<dbReference type="SUPFAM" id="SSF53335">
    <property type="entry name" value="S-adenosyl-L-methionine-dependent methyltransferases"/>
    <property type="match status" value="2"/>
</dbReference>
<dbReference type="PANTHER" id="PTHR43591:SF24">
    <property type="entry name" value="2-METHOXY-6-POLYPRENYL-1,4-BENZOQUINOL METHYLASE, MITOCHONDRIAL"/>
    <property type="match status" value="1"/>
</dbReference>
<dbReference type="CDD" id="cd02440">
    <property type="entry name" value="AdoMet_MTases"/>
    <property type="match status" value="2"/>
</dbReference>
<dbReference type="InterPro" id="IPR013216">
    <property type="entry name" value="Methyltransf_11"/>
</dbReference>
<organism evidence="3 4">
    <name type="scientific">Stylonychia lemnae</name>
    <name type="common">Ciliate</name>
    <dbReference type="NCBI Taxonomy" id="5949"/>
    <lineage>
        <taxon>Eukaryota</taxon>
        <taxon>Sar</taxon>
        <taxon>Alveolata</taxon>
        <taxon>Ciliophora</taxon>
        <taxon>Intramacronucleata</taxon>
        <taxon>Spirotrichea</taxon>
        <taxon>Stichotrichia</taxon>
        <taxon>Sporadotrichida</taxon>
        <taxon>Oxytrichidae</taxon>
        <taxon>Stylonychinae</taxon>
        <taxon>Stylonychia</taxon>
    </lineage>
</organism>
<feature type="compositionally biased region" description="Basic and acidic residues" evidence="1">
    <location>
        <begin position="1024"/>
        <end position="1033"/>
    </location>
</feature>
<evidence type="ECO:0000256" key="1">
    <source>
        <dbReference type="SAM" id="MobiDB-lite"/>
    </source>
</evidence>
<evidence type="ECO:0000313" key="3">
    <source>
        <dbReference type="EMBL" id="CDW78817.1"/>
    </source>
</evidence>
<feature type="region of interest" description="Disordered" evidence="1">
    <location>
        <begin position="332"/>
        <end position="413"/>
    </location>
</feature>
<feature type="compositionally biased region" description="Low complexity" evidence="1">
    <location>
        <begin position="1105"/>
        <end position="1124"/>
    </location>
</feature>
<feature type="compositionally biased region" description="Polar residues" evidence="1">
    <location>
        <begin position="332"/>
        <end position="379"/>
    </location>
</feature>
<feature type="compositionally biased region" description="Polar residues" evidence="1">
    <location>
        <begin position="1149"/>
        <end position="1178"/>
    </location>
</feature>
<reference evidence="3 4" key="1">
    <citation type="submission" date="2014-06" db="EMBL/GenBank/DDBJ databases">
        <authorList>
            <person name="Swart Estienne"/>
        </authorList>
    </citation>
    <scope>NUCLEOTIDE SEQUENCE [LARGE SCALE GENOMIC DNA]</scope>
    <source>
        <strain evidence="3 4">130c</strain>
    </source>
</reference>
<feature type="compositionally biased region" description="Basic and acidic residues" evidence="1">
    <location>
        <begin position="1125"/>
        <end position="1135"/>
    </location>
</feature>
<evidence type="ECO:0000313" key="4">
    <source>
        <dbReference type="Proteomes" id="UP000039865"/>
    </source>
</evidence>
<dbReference type="Pfam" id="PF08241">
    <property type="entry name" value="Methyltransf_11"/>
    <property type="match status" value="2"/>
</dbReference>
<dbReference type="EMBL" id="CCKQ01007447">
    <property type="protein sequence ID" value="CDW78817.1"/>
    <property type="molecule type" value="Genomic_DNA"/>
</dbReference>
<accession>A0A078AB31</accession>
<evidence type="ECO:0000259" key="2">
    <source>
        <dbReference type="Pfam" id="PF08241"/>
    </source>
</evidence>
<dbReference type="Proteomes" id="UP000039865">
    <property type="component" value="Unassembled WGS sequence"/>
</dbReference>
<feature type="domain" description="Methyltransferase type 11" evidence="2">
    <location>
        <begin position="661"/>
        <end position="712"/>
    </location>
</feature>
<protein>
    <recommendedName>
        <fullName evidence="2">Methyltransferase type 11 domain-containing protein</fullName>
    </recommendedName>
</protein>
<feature type="compositionally biased region" description="Polar residues" evidence="1">
    <location>
        <begin position="1068"/>
        <end position="1083"/>
    </location>
</feature>
<keyword evidence="4" id="KW-1185">Reference proteome</keyword>
<sequence>MESTEAKITSQLQNINLTIQDEKSKFWDNFSSVYDQQVTRMATQPFITLCTQANTFQCKRILEVACGGGYHSLMVAKTMLSKGGALVSCDFSGKMMELTKQKYDDLNWSSGYTDVAGNKYYITSESLLPLGDHSFDLEEELKKHVENENDRFVFGCQANNESLPFKDDTFDCYLANLSLMLVDNHKNQLSEALRVCKKGTRFAFTVWGSEEKNNNFKILNMLIDKFKIGPAEKPVKTNFHISQNKEAVRQEMIEMGFSNIKMWFQPMNFPYQNFEEYWATIFGQPPAQAAMAKLDDEGRKQIKLEAEELYHQLLGEATLISTTRSPITNQTQNAFSFGQSSGNNPLLKQQAQPNDQQKITNPFGLLNQNQNRDCSSLKFQQKHRKAKEEIKKDQLKEQQKEVFGAQNQASDKQPSDIFIKGANNLDPFGKLDTSIDSFTVGNKKEEIQGQPDSTSFFGAKPLKQTQQIQPVQFCQGIQSSGFLGQKKQEVLINSNRVLLKISELRQIKMESTEAKITSQLQNINLTIQDEKSKFWDNFSSVYDQQVTRMATQPFITLCTQANTFQCKRILEVACGGGYHSLMVAKTMLQKGGALVSCDFSGKMMELTKQKYDDLNWSSGYTDVAGNKYYITSESLLPLGDHSFDLEEELKKHVENENDRFVFGCQANNESLPFKDDTFDCYLANLSLMLVDNHKNQLSEALRVCKKGTRFAFTVWGSEEKNNNFKILNMLIDKFKIGPAEKPVKTNFHISQNKEAVRQEMIEMGFSNIKMWFQPMNFPYQNFEEYWATIFGQPPAQAAMAKLDDEGRKQIKLEAEELYHQLLGEGALDPDCFEVMIIQPSTVQLGAQSQNQTQNAFSFGQSSGNNPLLKQQAQPNDQQKSTNPFALLNQNQSSLTNTTQSTGQIFGQSQIGAAQVQNSNNIFGKANEEIKKDQTQDQPKEQQKVLFGASDKQPSDIFDKGANNQDPFGKQSTLFTAGNKKEEIQGQPNSTNLFGAKPLTQTQQTQPVQFGQGIQSSGFLGQKQQEVDKTKQEQEQIQQQQQPKANLFQGSGLKFGMSQNQDKKEEIPPQNQDKQFNSVPSTIFQKPDAFMNNQQTSNQNKPQQISSGFGQPASQQQFQQFSAPQKQDKEEEEKKQSLQSMNKSPFDKSTILNQNQKQDAQMTNFSSQNSANQTDAQNQRQDKFSDESLNFGVKVKCNCSGTNFNQDKKQAPLAFDYSNQYELLIGGLGDRGIESNILQNSQQEMKQFNVTNQRKADFQRELQSYLAYFYQVQNRKVLNHFQIAESYQVI</sequence>
<feature type="compositionally biased region" description="Polar residues" evidence="1">
    <location>
        <begin position="1090"/>
        <end position="1104"/>
    </location>
</feature>
<dbReference type="Gene3D" id="3.40.50.150">
    <property type="entry name" value="Vaccinia Virus protein VP39"/>
    <property type="match status" value="2"/>
</dbReference>